<dbReference type="Proteomes" id="UP000570595">
    <property type="component" value="Unassembled WGS sequence"/>
</dbReference>
<dbReference type="EMBL" id="JABAHT010000394">
    <property type="protein sequence ID" value="KAF4656681.1"/>
    <property type="molecule type" value="Genomic_DNA"/>
</dbReference>
<dbReference type="OrthoDB" id="2190947at2759"/>
<evidence type="ECO:0000313" key="8">
    <source>
        <dbReference type="Proteomes" id="UP000570595"/>
    </source>
</evidence>
<keyword evidence="3" id="KW-0733">Signal recognition particle</keyword>
<name>A0A7J6LC30_PEROL</name>
<comment type="caution">
    <text evidence="6">The sequence shown here is derived from an EMBL/GenBank/DDBJ whole genome shotgun (WGS) entry which is preliminary data.</text>
</comment>
<evidence type="ECO:0000313" key="6">
    <source>
        <dbReference type="EMBL" id="KAF4656681.1"/>
    </source>
</evidence>
<proteinExistence type="predicted"/>
<dbReference type="Pfam" id="PF01922">
    <property type="entry name" value="SRP19"/>
    <property type="match status" value="1"/>
</dbReference>
<feature type="region of interest" description="Disordered" evidence="5">
    <location>
        <begin position="110"/>
        <end position="155"/>
    </location>
</feature>
<dbReference type="Gene3D" id="3.30.56.30">
    <property type="entry name" value="Signal recognition particle, SRP19-like subunit"/>
    <property type="match status" value="1"/>
</dbReference>
<feature type="compositionally biased region" description="Basic and acidic residues" evidence="5">
    <location>
        <begin position="121"/>
        <end position="131"/>
    </location>
</feature>
<dbReference type="InterPro" id="IPR002778">
    <property type="entry name" value="Signal_recog_particle_SRP19"/>
</dbReference>
<dbReference type="SUPFAM" id="SSF69695">
    <property type="entry name" value="SRP19"/>
    <property type="match status" value="1"/>
</dbReference>
<organism evidence="6 8">
    <name type="scientific">Perkinsus olseni</name>
    <name type="common">Perkinsus atlanticus</name>
    <dbReference type="NCBI Taxonomy" id="32597"/>
    <lineage>
        <taxon>Eukaryota</taxon>
        <taxon>Sar</taxon>
        <taxon>Alveolata</taxon>
        <taxon>Perkinsozoa</taxon>
        <taxon>Perkinsea</taxon>
        <taxon>Perkinsida</taxon>
        <taxon>Perkinsidae</taxon>
        <taxon>Perkinsus</taxon>
    </lineage>
</organism>
<sequence length="155" mass="17331">MATQVLAAGSDGSQVDISRWNILYPNYLNAAKTVPEGRRIAKAKCVENPTVLEMGEACRHLQIPCVLEDKCYPRDWLVRGRLRVKLTDDDGKPLRSEIAGKRQLLEKMGEVIPTLKSRTHPPKEEHHHGKEAPAASSKATAGHPHKSNKKKNKRK</sequence>
<comment type="subcellular location">
    <subcellularLocation>
        <location evidence="1">Cytoplasm</location>
    </subcellularLocation>
</comment>
<evidence type="ECO:0000313" key="7">
    <source>
        <dbReference type="EMBL" id="KAF4674752.1"/>
    </source>
</evidence>
<dbReference type="PANTHER" id="PTHR17453:SF0">
    <property type="entry name" value="SIGNAL RECOGNITION PARTICLE 19 KDA PROTEIN"/>
    <property type="match status" value="1"/>
</dbReference>
<feature type="compositionally biased region" description="Basic residues" evidence="5">
    <location>
        <begin position="143"/>
        <end position="155"/>
    </location>
</feature>
<gene>
    <name evidence="6" type="primary">SRP19</name>
    <name evidence="7" type="ORF">FOL46_004012</name>
    <name evidence="6" type="ORF">FOZ61_006749</name>
</gene>
<evidence type="ECO:0000256" key="1">
    <source>
        <dbReference type="ARBA" id="ARBA00004496"/>
    </source>
</evidence>
<evidence type="ECO:0000256" key="5">
    <source>
        <dbReference type="SAM" id="MobiDB-lite"/>
    </source>
</evidence>
<evidence type="ECO:0000313" key="9">
    <source>
        <dbReference type="Proteomes" id="UP000572268"/>
    </source>
</evidence>
<dbReference type="EMBL" id="JABANN010000025">
    <property type="protein sequence ID" value="KAF4674752.1"/>
    <property type="molecule type" value="Genomic_DNA"/>
</dbReference>
<accession>A0A7J6LC30</accession>
<protein>
    <submittedName>
        <fullName evidence="6">Signal recognition particle 19kDa</fullName>
    </submittedName>
</protein>
<reference evidence="8 9" key="1">
    <citation type="submission" date="2020-04" db="EMBL/GenBank/DDBJ databases">
        <title>Perkinsus olseni comparative genomics.</title>
        <authorList>
            <person name="Bogema D.R."/>
        </authorList>
    </citation>
    <scope>NUCLEOTIDE SEQUENCE [LARGE SCALE GENOMIC DNA]</scope>
    <source>
        <strain evidence="6">ATCC PRA-179</strain>
        <strain evidence="7">ATCC PRA-31</strain>
    </source>
</reference>
<evidence type="ECO:0000256" key="2">
    <source>
        <dbReference type="ARBA" id="ARBA00022490"/>
    </source>
</evidence>
<dbReference type="PANTHER" id="PTHR17453">
    <property type="entry name" value="SIGNAL RECOGNITION PARTICLE 19 KD PROTEIN"/>
    <property type="match status" value="1"/>
</dbReference>
<dbReference type="Proteomes" id="UP000572268">
    <property type="component" value="Unassembled WGS sequence"/>
</dbReference>
<evidence type="ECO:0000256" key="4">
    <source>
        <dbReference type="ARBA" id="ARBA00023274"/>
    </source>
</evidence>
<keyword evidence="2" id="KW-0963">Cytoplasm</keyword>
<dbReference type="GO" id="GO:0005786">
    <property type="term" value="C:signal recognition particle, endoplasmic reticulum targeting"/>
    <property type="evidence" value="ECO:0007669"/>
    <property type="project" value="UniProtKB-KW"/>
</dbReference>
<dbReference type="InterPro" id="IPR036521">
    <property type="entry name" value="SRP19-like_sf"/>
</dbReference>
<dbReference type="GO" id="GO:0008312">
    <property type="term" value="F:7S RNA binding"/>
    <property type="evidence" value="ECO:0007669"/>
    <property type="project" value="InterPro"/>
</dbReference>
<dbReference type="GO" id="GO:0006617">
    <property type="term" value="P:SRP-dependent cotranslational protein targeting to membrane, signal sequence recognition"/>
    <property type="evidence" value="ECO:0007669"/>
    <property type="project" value="TreeGrafter"/>
</dbReference>
<evidence type="ECO:0000256" key="3">
    <source>
        <dbReference type="ARBA" id="ARBA00023135"/>
    </source>
</evidence>
<keyword evidence="4" id="KW-0687">Ribonucleoprotein</keyword>
<dbReference type="AlphaFoldDB" id="A0A7J6LC30"/>